<proteinExistence type="predicted"/>
<dbReference type="Proteomes" id="UP000014074">
    <property type="component" value="Unassembled WGS sequence"/>
</dbReference>
<dbReference type="OrthoDB" id="3553147at2759"/>
<dbReference type="InterPro" id="IPR010730">
    <property type="entry name" value="HET"/>
</dbReference>
<keyword evidence="3" id="KW-1185">Reference proteome</keyword>
<dbReference type="PANTHER" id="PTHR24148:SF64">
    <property type="entry name" value="HETEROKARYON INCOMPATIBILITY DOMAIN-CONTAINING PROTEIN"/>
    <property type="match status" value="1"/>
</dbReference>
<dbReference type="PANTHER" id="PTHR24148">
    <property type="entry name" value="ANKYRIN REPEAT DOMAIN-CONTAINING PROTEIN 39 HOMOLOG-RELATED"/>
    <property type="match status" value="1"/>
</dbReference>
<dbReference type="RefSeq" id="XP_007914971.1">
    <property type="nucleotide sequence ID" value="XM_007916780.1"/>
</dbReference>
<dbReference type="Pfam" id="PF26639">
    <property type="entry name" value="Het-6_barrel"/>
    <property type="match status" value="1"/>
</dbReference>
<evidence type="ECO:0000313" key="3">
    <source>
        <dbReference type="Proteomes" id="UP000014074"/>
    </source>
</evidence>
<protein>
    <submittedName>
        <fullName evidence="2">Putative heterokaryon incompatibility protein</fullName>
    </submittedName>
</protein>
<gene>
    <name evidence="2" type="ORF">UCRPA7_4206</name>
</gene>
<dbReference type="GeneID" id="19324633"/>
<accession>R8BLS9</accession>
<evidence type="ECO:0000313" key="2">
    <source>
        <dbReference type="EMBL" id="EOO00304.1"/>
    </source>
</evidence>
<dbReference type="AlphaFoldDB" id="R8BLS9"/>
<reference evidence="3" key="1">
    <citation type="journal article" date="2013" name="Genome Announc.">
        <title>Draft genome sequence of the ascomycete Phaeoacremonium aleophilum strain UCR-PA7, a causal agent of the esca disease complex in grapevines.</title>
        <authorList>
            <person name="Blanco-Ulate B."/>
            <person name="Rolshausen P."/>
            <person name="Cantu D."/>
        </authorList>
    </citation>
    <scope>NUCLEOTIDE SEQUENCE [LARGE SCALE GENOMIC DNA]</scope>
    <source>
        <strain evidence="3">UCR-PA7</strain>
    </source>
</reference>
<dbReference type="EMBL" id="KB933100">
    <property type="protein sequence ID" value="EOO00304.1"/>
    <property type="molecule type" value="Genomic_DNA"/>
</dbReference>
<dbReference type="InterPro" id="IPR052895">
    <property type="entry name" value="HetReg/Transcr_Mod"/>
</dbReference>
<organism evidence="2 3">
    <name type="scientific">Phaeoacremonium minimum (strain UCR-PA7)</name>
    <name type="common">Esca disease fungus</name>
    <name type="synonym">Togninia minima</name>
    <dbReference type="NCBI Taxonomy" id="1286976"/>
    <lineage>
        <taxon>Eukaryota</taxon>
        <taxon>Fungi</taxon>
        <taxon>Dikarya</taxon>
        <taxon>Ascomycota</taxon>
        <taxon>Pezizomycotina</taxon>
        <taxon>Sordariomycetes</taxon>
        <taxon>Sordariomycetidae</taxon>
        <taxon>Togniniales</taxon>
        <taxon>Togniniaceae</taxon>
        <taxon>Phaeoacremonium</taxon>
    </lineage>
</organism>
<dbReference type="KEGG" id="tmn:UCRPA7_4206"/>
<dbReference type="eggNOG" id="ENOG502RV2E">
    <property type="taxonomic scope" value="Eukaryota"/>
</dbReference>
<dbReference type="Pfam" id="PF06985">
    <property type="entry name" value="HET"/>
    <property type="match status" value="1"/>
</dbReference>
<sequence length="650" mass="73170">MAVSYCWGDANQRLEITCNKQTLNITTSLDYALKRIFNWRPDLVLWADGICINQEDLSERAAQVKLMGAIYGKAQSTAAYLGEALAPDAKVNRAPDTDQAGFALMLQLNAIWGEEEAPEHRNHQIRPESDWTQMQIPDSQTIDGLRVWIPLLHLCSQPWFSRSWVLQEVALAKNVIVFFGSAVNGLETLTRFWGLATRHDPPMALKHGLVADWKDGIVNWNQLNVFGELKSRKEGSETGKNLIHQPGNLGFVLAGRRRISHSLLDLLVKNRSADATDDRDKVYSLLSLADDTECMDVEPNYSSSNLAPKLYQDIATFYVKAGRDIDVLDHAGLPQRLNNLPSWVPDWSTKSRQPLRSSQYRCTRDTVSHLQLLSDGCLRVRGAFVDAAHVLLHKLDLQRLNLVRDLESLKETRNKMWRLEKDALLPPLPFEPDRERAFGAIVAHAEQMALMLLSSYPTRESTRSAVWRTLAAGRGWLRPDDPDGERLAHEAWCKSRPDPFDNAWWPPRGLDAATRSAVWPFQTAVLNASQGYRFGTTACGYMGLFPKECEAGDLIAIIPGASTPFVMRPGQAGAPLTLVGDCYIHGMMRGELLKPSHHGDVQDTHRTDVRYHIRQRAWNGASTETVKQPLRQYFNPDTSKSAPLRDIDIR</sequence>
<dbReference type="HOGENOM" id="CLU_004184_7_5_1"/>
<name>R8BLS9_PHAM7</name>
<feature type="domain" description="Heterokaryon incompatibility" evidence="1">
    <location>
        <begin position="2"/>
        <end position="168"/>
    </location>
</feature>
<evidence type="ECO:0000259" key="1">
    <source>
        <dbReference type="Pfam" id="PF06985"/>
    </source>
</evidence>